<dbReference type="InterPro" id="IPR000960">
    <property type="entry name" value="Flavin_mOase"/>
</dbReference>
<dbReference type="OMA" id="SWRRHYD"/>
<evidence type="ECO:0000313" key="2">
    <source>
        <dbReference type="EMBL" id="GAT15157.1"/>
    </source>
</evidence>
<sequence>MNDHQVAVIGAGPSGVAAAVSLRDRGIRPLLIDRAEHVGASWRARYDRLRLNTGRLTSHLPNRPYPAGTAVFPTRDQVVAHLDRHAREDGIDLLLGTTVARVDRDGEGWRLWTSGGDVCARHVVVATGYEHTPNIPDWPGADGFTGRLLHSSAYRNPIPFSGLRVLVVGAGSSAMEIVHDVATGGAAQAWLAVRTPPNIMLRALPGGFPSDYLATPLFDAPVGLVDRMARLAQRATIGDLSEYGLPTPREGVFARGKRLGRAPVIVDREVVDAIRARRFEVVRTIGRFDGGTVVLTDGRRLQPDAVICATGYSRGLEPLVGHLGVLDDRGLPRSAGEVAAALGLWFIGFQSRPGLISFAAKQSQRIAKRIAAELVAAPAITPVADGG</sequence>
<dbReference type="OrthoDB" id="178899at2"/>
<reference evidence="3" key="2">
    <citation type="submission" date="2016-02" db="EMBL/GenBank/DDBJ databases">
        <title>Draft genome sequence of five rapidly growing Mycobacterium species.</title>
        <authorList>
            <person name="Katahira K."/>
            <person name="Gotou Y."/>
            <person name="Iida K."/>
            <person name="Ogura Y."/>
            <person name="Hayashi T."/>
        </authorList>
    </citation>
    <scope>NUCLEOTIDE SEQUENCE [LARGE SCALE GENOMIC DNA]</scope>
    <source>
        <strain evidence="3">JCM6362</strain>
    </source>
</reference>
<name>A0A100XEH8_MYCTH</name>
<evidence type="ECO:0000313" key="3">
    <source>
        <dbReference type="Proteomes" id="UP000069654"/>
    </source>
</evidence>
<dbReference type="InterPro" id="IPR036188">
    <property type="entry name" value="FAD/NAD-bd_sf"/>
</dbReference>
<dbReference type="Gene3D" id="3.50.50.60">
    <property type="entry name" value="FAD/NAD(P)-binding domain"/>
    <property type="match status" value="1"/>
</dbReference>
<dbReference type="PANTHER" id="PTHR43539:SF78">
    <property type="entry name" value="FLAVIN-CONTAINING MONOOXYGENASE"/>
    <property type="match status" value="1"/>
</dbReference>
<dbReference type="PRINTS" id="PR00368">
    <property type="entry name" value="FADPNR"/>
</dbReference>
<dbReference type="Proteomes" id="UP000069654">
    <property type="component" value="Unassembled WGS sequence"/>
</dbReference>
<dbReference type="SUPFAM" id="SSF51905">
    <property type="entry name" value="FAD/NAD(P)-binding domain"/>
    <property type="match status" value="2"/>
</dbReference>
<dbReference type="Pfam" id="PF13738">
    <property type="entry name" value="Pyr_redox_3"/>
    <property type="match status" value="1"/>
</dbReference>
<evidence type="ECO:0000256" key="1">
    <source>
        <dbReference type="ARBA" id="ARBA00023002"/>
    </source>
</evidence>
<organism evidence="2 3">
    <name type="scientific">Mycolicibacterium thermoresistibile</name>
    <name type="common">Mycobacterium thermoresistibile</name>
    <dbReference type="NCBI Taxonomy" id="1797"/>
    <lineage>
        <taxon>Bacteria</taxon>
        <taxon>Bacillati</taxon>
        <taxon>Actinomycetota</taxon>
        <taxon>Actinomycetes</taxon>
        <taxon>Mycobacteriales</taxon>
        <taxon>Mycobacteriaceae</taxon>
        <taxon>Mycolicibacterium</taxon>
    </lineage>
</organism>
<keyword evidence="1" id="KW-0560">Oxidoreductase</keyword>
<dbReference type="PIRSF" id="PIRSF000332">
    <property type="entry name" value="FMO"/>
    <property type="match status" value="1"/>
</dbReference>
<dbReference type="InterPro" id="IPR050982">
    <property type="entry name" value="Auxin_biosynth/cation_transpt"/>
</dbReference>
<protein>
    <submittedName>
        <fullName evidence="2">FAD dependent oxidoreductase</fullName>
    </submittedName>
</protein>
<comment type="caution">
    <text evidence="2">The sequence shown here is derived from an EMBL/GenBank/DDBJ whole genome shotgun (WGS) entry which is preliminary data.</text>
</comment>
<dbReference type="RefSeq" id="WP_003927409.1">
    <property type="nucleotide sequence ID" value="NZ_BCTB01000013.1"/>
</dbReference>
<dbReference type="GO" id="GO:0050661">
    <property type="term" value="F:NADP binding"/>
    <property type="evidence" value="ECO:0007669"/>
    <property type="project" value="InterPro"/>
</dbReference>
<dbReference type="GO" id="GO:0005829">
    <property type="term" value="C:cytosol"/>
    <property type="evidence" value="ECO:0007669"/>
    <property type="project" value="TreeGrafter"/>
</dbReference>
<dbReference type="AlphaFoldDB" id="A0A100XEH8"/>
<dbReference type="GO" id="GO:0004497">
    <property type="term" value="F:monooxygenase activity"/>
    <property type="evidence" value="ECO:0007669"/>
    <property type="project" value="TreeGrafter"/>
</dbReference>
<gene>
    <name evidence="2" type="ORF">RMCT_2127</name>
</gene>
<proteinExistence type="predicted"/>
<dbReference type="PANTHER" id="PTHR43539">
    <property type="entry name" value="FLAVIN-BINDING MONOOXYGENASE-LIKE PROTEIN (AFU_ORTHOLOGUE AFUA_4G09220)"/>
    <property type="match status" value="1"/>
</dbReference>
<accession>A0A100XEH8</accession>
<dbReference type="EMBL" id="BCTB01000013">
    <property type="protein sequence ID" value="GAT15157.1"/>
    <property type="molecule type" value="Genomic_DNA"/>
</dbReference>
<dbReference type="PRINTS" id="PR00411">
    <property type="entry name" value="PNDRDTASEI"/>
</dbReference>
<dbReference type="STRING" id="1797.RMCT_2127"/>
<dbReference type="GO" id="GO:0050660">
    <property type="term" value="F:flavin adenine dinucleotide binding"/>
    <property type="evidence" value="ECO:0007669"/>
    <property type="project" value="InterPro"/>
</dbReference>
<reference evidence="2 3" key="1">
    <citation type="journal article" date="2016" name="Genome Announc.">
        <title>Draft Genome Sequences of Five Rapidly Growing Mycobacterium Species, M. thermoresistibile, M. fortuitum subsp. acetamidolyticum, M. canariasense, M. brisbanense, and M. novocastrense.</title>
        <authorList>
            <person name="Katahira K."/>
            <person name="Ogura Y."/>
            <person name="Gotoh Y."/>
            <person name="Hayashi T."/>
        </authorList>
    </citation>
    <scope>NUCLEOTIDE SEQUENCE [LARGE SCALE GENOMIC DNA]</scope>
    <source>
        <strain evidence="2 3">JCM6362</strain>
    </source>
</reference>